<evidence type="ECO:0000256" key="7">
    <source>
        <dbReference type="ARBA" id="ARBA00022692"/>
    </source>
</evidence>
<evidence type="ECO:0000256" key="15">
    <source>
        <dbReference type="ARBA" id="ARBA00023163"/>
    </source>
</evidence>
<evidence type="ECO:0000256" key="18">
    <source>
        <dbReference type="SAM" id="MobiDB-lite"/>
    </source>
</evidence>
<evidence type="ECO:0000256" key="19">
    <source>
        <dbReference type="SAM" id="Phobius"/>
    </source>
</evidence>
<evidence type="ECO:0000256" key="5">
    <source>
        <dbReference type="ARBA" id="ARBA00022676"/>
    </source>
</evidence>
<dbReference type="GO" id="GO:0000160">
    <property type="term" value="P:phosphorelay signal transduction system"/>
    <property type="evidence" value="ECO:0007669"/>
    <property type="project" value="UniProtKB-KW"/>
</dbReference>
<dbReference type="PANTHER" id="PTHR31485:SF7">
    <property type="entry name" value="PEPTIDYL SERINE ALPHA-GALACTOSYLTRANSFERASE"/>
    <property type="match status" value="1"/>
</dbReference>
<dbReference type="InterPro" id="IPR056508">
    <property type="entry name" value="HPAT-like"/>
</dbReference>
<feature type="modified residue" description="4-aspartylphosphate" evidence="17">
    <location>
        <position position="65"/>
    </location>
</feature>
<keyword evidence="13 19" id="KW-0472">Membrane</keyword>
<sequence length="1253" mass="141866">MALADATAFPYGLRVLVVDDDPTWIKILEKMLRKCSYEVTTCGLASVALQILRERRNKFDIVISDVNMPDMDGFKLLEHIGLEMDLPVIMMSIDGETSRVMKGVQHGACDYLLKPVRMKELRNIWQHVYRKKMHEVKEIEGNDSCDDLQIFRNGCEVLEERGLFMRADSDTMRKRKDVDKDHADQDSSDGATVKKARVVWSVDLHQKFVNAVNQIGFDKVGPKKILDLMNIPGLTRENVASHLQKYRLYLSRLQKQNEERIMGAARQDFSHKGPSDNLNLRNSFQEQPGNGASGFQHSSQKIQAQSNVLDPHLEDTKIVVPLKVPDKSGTPVSDVIDPQNVTSASPLGGVLSFERMPLNQDRKQSETMILECQSWSGSVPPKQFMQYPKHNHERCDLLGDYSCLPKPDLEHPITPGHLYAPSPLVSMSCSMEGDLRDFSDVKPNLLGCMKSLPPVDSVSAQLSDSVVTSTNSDQKFSSVEGLSSSKDCHFDQARNQAPLLIYEEASTLCGTDLACLPDDMSGYQLGLNGIDLFQCNDAMMLHGLQNNWYPAINKPAGVVHWLKHSPEADNVDWVVILDADQIIRGPIIPWELGAEKGKPFAAYYGYLKGCDNILAQLHTAHPEFCDKVGGILAMHIDDLRALAPLWLSKTEEVRQDKSHWSTNITGDIYGMGWISEMYGYAFGAAEVGLRHKINDDIMIYPGYIPKPGIEPLILHYGLPFKVGNWSFSKLEHHEDGIVYDCNRLFPPPPFPREVEMMESDPNVKRGLFLSIECINTLNEGLLLHHASVGCPKAQWSKYLSFLKSRRFSELTKPKYWKGQKVDSTITTQYVALSEENSEYPKMHTLFSTECSSYFDWQTVGLMHSFRLSRQPGNITRLLSCTDEDLKNYKGHDLAPTHYVPSMSRHPLTGDWYPAINKPAAVLHWLNHVQTDAEFIVILDADMIMRGPITPWEYGAKLGHPVSTPYEYLIGCDNILAKLHTRNPSACDKVGGVIIMHIDDLRRFAILWLHKSEEVRADKAHYATNITGDIYASGWISEMYGYSFAAAEINLRHIIRRDIMIYPGYVPLPGAKYKVFHYGLRFGVGNWSFDKADWRNADVVNTCWAKFPEPPDPATIMQEGLDARERDLLSIECARALNKALYLHHKRRNCPRLDTIHSTSSNKIERIAHESSRNRNSGKFESMDVAREKRVERAAATIPPVHRSRRLARSSRMWIIAVWAVSIVVFLLVISMFFTDRRRSVSRSRVSRSLKAHV</sequence>
<evidence type="ECO:0000256" key="2">
    <source>
        <dbReference type="ARBA" id="ARBA00004167"/>
    </source>
</evidence>
<protein>
    <recommendedName>
        <fullName evidence="20">Response regulatory domain-containing protein</fullName>
    </recommendedName>
</protein>
<evidence type="ECO:0000313" key="22">
    <source>
        <dbReference type="Proteomes" id="UP000823388"/>
    </source>
</evidence>
<keyword evidence="6" id="KW-0808">Transferase</keyword>
<keyword evidence="5" id="KW-0328">Glycosyltransferase</keyword>
<evidence type="ECO:0000256" key="9">
    <source>
        <dbReference type="ARBA" id="ARBA00022989"/>
    </source>
</evidence>
<feature type="transmembrane region" description="Helical" evidence="19">
    <location>
        <begin position="1212"/>
        <end position="1234"/>
    </location>
</feature>
<dbReference type="NCBIfam" id="TIGR01557">
    <property type="entry name" value="myb_SHAQKYF"/>
    <property type="match status" value="1"/>
</dbReference>
<keyword evidence="15" id="KW-0804">Transcription</keyword>
<reference evidence="21" key="1">
    <citation type="submission" date="2020-05" db="EMBL/GenBank/DDBJ databases">
        <title>WGS assembly of Panicum virgatum.</title>
        <authorList>
            <person name="Lovell J.T."/>
            <person name="Jenkins J."/>
            <person name="Shu S."/>
            <person name="Juenger T.E."/>
            <person name="Schmutz J."/>
        </authorList>
    </citation>
    <scope>NUCLEOTIDE SEQUENCE</scope>
    <source>
        <strain evidence="21">AP13</strain>
    </source>
</reference>
<evidence type="ECO:0000256" key="16">
    <source>
        <dbReference type="ARBA" id="ARBA00023242"/>
    </source>
</evidence>
<dbReference type="SUPFAM" id="SSF46689">
    <property type="entry name" value="Homeodomain-like"/>
    <property type="match status" value="1"/>
</dbReference>
<dbReference type="Gene3D" id="1.10.10.60">
    <property type="entry name" value="Homeodomain-like"/>
    <property type="match status" value="1"/>
</dbReference>
<dbReference type="CDD" id="cd17584">
    <property type="entry name" value="REC_typeB_ARR-like"/>
    <property type="match status" value="1"/>
</dbReference>
<comment type="similarity">
    <text evidence="3">Belongs to the ARR family. Type-B subfamily.</text>
</comment>
<keyword evidence="8" id="KW-0932">Cytokinin signaling pathway</keyword>
<dbReference type="InterPro" id="IPR044845">
    <property type="entry name" value="HPAT/SRGT1-like"/>
</dbReference>
<dbReference type="GO" id="GO:0016020">
    <property type="term" value="C:membrane"/>
    <property type="evidence" value="ECO:0007669"/>
    <property type="project" value="UniProtKB-SubCell"/>
</dbReference>
<keyword evidence="12" id="KW-0238">DNA-binding</keyword>
<keyword evidence="22" id="KW-1185">Reference proteome</keyword>
<keyword evidence="16" id="KW-0539">Nucleus</keyword>
<evidence type="ECO:0000256" key="1">
    <source>
        <dbReference type="ARBA" id="ARBA00004123"/>
    </source>
</evidence>
<dbReference type="Pfam" id="PF00072">
    <property type="entry name" value="Response_reg"/>
    <property type="match status" value="1"/>
</dbReference>
<dbReference type="Pfam" id="PF00249">
    <property type="entry name" value="Myb_DNA-binding"/>
    <property type="match status" value="1"/>
</dbReference>
<dbReference type="SMART" id="SM00448">
    <property type="entry name" value="REC"/>
    <property type="match status" value="1"/>
</dbReference>
<accession>A0A8T0SB32</accession>
<evidence type="ECO:0000256" key="4">
    <source>
        <dbReference type="ARBA" id="ARBA00022553"/>
    </source>
</evidence>
<keyword evidence="9 19" id="KW-1133">Transmembrane helix</keyword>
<evidence type="ECO:0000256" key="13">
    <source>
        <dbReference type="ARBA" id="ARBA00023136"/>
    </source>
</evidence>
<feature type="compositionally biased region" description="Polar residues" evidence="18">
    <location>
        <begin position="276"/>
        <end position="303"/>
    </location>
</feature>
<keyword evidence="7 19" id="KW-0812">Transmembrane</keyword>
<dbReference type="InterPro" id="IPR001789">
    <property type="entry name" value="Sig_transdc_resp-reg_receiver"/>
</dbReference>
<dbReference type="PROSITE" id="PS50110">
    <property type="entry name" value="RESPONSE_REGULATORY"/>
    <property type="match status" value="1"/>
</dbReference>
<feature type="domain" description="Response regulatory" evidence="20">
    <location>
        <begin position="14"/>
        <end position="129"/>
    </location>
</feature>
<dbReference type="Pfam" id="PF23452">
    <property type="entry name" value="HPAT"/>
    <property type="match status" value="2"/>
</dbReference>
<keyword evidence="11" id="KW-0805">Transcription regulation</keyword>
<dbReference type="GO" id="GO:0003677">
    <property type="term" value="F:DNA binding"/>
    <property type="evidence" value="ECO:0007669"/>
    <property type="project" value="UniProtKB-KW"/>
</dbReference>
<evidence type="ECO:0000256" key="10">
    <source>
        <dbReference type="ARBA" id="ARBA00023012"/>
    </source>
</evidence>
<proteinExistence type="inferred from homology"/>
<dbReference type="EMBL" id="CM029046">
    <property type="protein sequence ID" value="KAG2593639.1"/>
    <property type="molecule type" value="Genomic_DNA"/>
</dbReference>
<dbReference type="InterPro" id="IPR011006">
    <property type="entry name" value="CheY-like_superfamily"/>
</dbReference>
<dbReference type="InterPro" id="IPR006447">
    <property type="entry name" value="Myb_dom_plants"/>
</dbReference>
<evidence type="ECO:0000256" key="17">
    <source>
        <dbReference type="PROSITE-ProRule" id="PRU00169"/>
    </source>
</evidence>
<evidence type="ECO:0000259" key="20">
    <source>
        <dbReference type="PROSITE" id="PS50110"/>
    </source>
</evidence>
<comment type="caution">
    <text evidence="21">The sequence shown here is derived from an EMBL/GenBank/DDBJ whole genome shotgun (WGS) entry which is preliminary data.</text>
</comment>
<dbReference type="GO" id="GO:0005634">
    <property type="term" value="C:nucleus"/>
    <property type="evidence" value="ECO:0007669"/>
    <property type="project" value="UniProtKB-SubCell"/>
</dbReference>
<evidence type="ECO:0000256" key="3">
    <source>
        <dbReference type="ARBA" id="ARBA00006015"/>
    </source>
</evidence>
<dbReference type="InterPro" id="IPR001005">
    <property type="entry name" value="SANT/Myb"/>
</dbReference>
<keyword evidence="14" id="KW-0010">Activator</keyword>
<evidence type="ECO:0000313" key="21">
    <source>
        <dbReference type="EMBL" id="KAG2593639.1"/>
    </source>
</evidence>
<dbReference type="Gene3D" id="3.40.50.2300">
    <property type="match status" value="1"/>
</dbReference>
<dbReference type="FunFam" id="3.40.50.2300:FF:000132">
    <property type="entry name" value="Two-component response regulator"/>
    <property type="match status" value="1"/>
</dbReference>
<evidence type="ECO:0000256" key="11">
    <source>
        <dbReference type="ARBA" id="ARBA00023015"/>
    </source>
</evidence>
<name>A0A8T0SB32_PANVG</name>
<gene>
    <name evidence="21" type="ORF">PVAP13_5NG012546</name>
</gene>
<evidence type="ECO:0000256" key="6">
    <source>
        <dbReference type="ARBA" id="ARBA00022679"/>
    </source>
</evidence>
<comment type="subcellular location">
    <subcellularLocation>
        <location evidence="2">Membrane</location>
        <topology evidence="2">Single-pass membrane protein</topology>
    </subcellularLocation>
    <subcellularLocation>
        <location evidence="1">Nucleus</location>
    </subcellularLocation>
</comment>
<evidence type="ECO:0000256" key="12">
    <source>
        <dbReference type="ARBA" id="ARBA00023125"/>
    </source>
</evidence>
<keyword evidence="10" id="KW-0902">Two-component regulatory system</keyword>
<dbReference type="InterPro" id="IPR009057">
    <property type="entry name" value="Homeodomain-like_sf"/>
</dbReference>
<dbReference type="SUPFAM" id="SSF52172">
    <property type="entry name" value="CheY-like"/>
    <property type="match status" value="1"/>
</dbReference>
<dbReference type="GO" id="GO:0016757">
    <property type="term" value="F:glycosyltransferase activity"/>
    <property type="evidence" value="ECO:0007669"/>
    <property type="project" value="UniProtKB-KW"/>
</dbReference>
<dbReference type="FunFam" id="1.10.10.60:FF:000007">
    <property type="entry name" value="Two-component response regulator"/>
    <property type="match status" value="1"/>
</dbReference>
<dbReference type="AlphaFoldDB" id="A0A8T0SB32"/>
<dbReference type="PANTHER" id="PTHR31485">
    <property type="entry name" value="PEPTIDYL SERINE ALPHA-GALACTOSYLTRANSFERASE"/>
    <property type="match status" value="1"/>
</dbReference>
<dbReference type="Proteomes" id="UP000823388">
    <property type="component" value="Chromosome 5N"/>
</dbReference>
<evidence type="ECO:0000256" key="8">
    <source>
        <dbReference type="ARBA" id="ARBA00022864"/>
    </source>
</evidence>
<organism evidence="21 22">
    <name type="scientific">Panicum virgatum</name>
    <name type="common">Blackwell switchgrass</name>
    <dbReference type="NCBI Taxonomy" id="38727"/>
    <lineage>
        <taxon>Eukaryota</taxon>
        <taxon>Viridiplantae</taxon>
        <taxon>Streptophyta</taxon>
        <taxon>Embryophyta</taxon>
        <taxon>Tracheophyta</taxon>
        <taxon>Spermatophyta</taxon>
        <taxon>Magnoliopsida</taxon>
        <taxon>Liliopsida</taxon>
        <taxon>Poales</taxon>
        <taxon>Poaceae</taxon>
        <taxon>PACMAD clade</taxon>
        <taxon>Panicoideae</taxon>
        <taxon>Panicodae</taxon>
        <taxon>Paniceae</taxon>
        <taxon>Panicinae</taxon>
        <taxon>Panicum</taxon>
        <taxon>Panicum sect. Hiantes</taxon>
    </lineage>
</organism>
<keyword evidence="4 17" id="KW-0597">Phosphoprotein</keyword>
<dbReference type="GO" id="GO:0009736">
    <property type="term" value="P:cytokinin-activated signaling pathway"/>
    <property type="evidence" value="ECO:0007669"/>
    <property type="project" value="UniProtKB-KW"/>
</dbReference>
<evidence type="ECO:0000256" key="14">
    <source>
        <dbReference type="ARBA" id="ARBA00023159"/>
    </source>
</evidence>
<feature type="region of interest" description="Disordered" evidence="18">
    <location>
        <begin position="268"/>
        <end position="303"/>
    </location>
</feature>